<dbReference type="RefSeq" id="WP_188771800.1">
    <property type="nucleotide sequence ID" value="NZ_BMHK01000015.1"/>
</dbReference>
<evidence type="ECO:0000313" key="2">
    <source>
        <dbReference type="Proteomes" id="UP000608154"/>
    </source>
</evidence>
<comment type="caution">
    <text evidence="1">The sequence shown here is derived from an EMBL/GenBank/DDBJ whole genome shotgun (WGS) entry which is preliminary data.</text>
</comment>
<gene>
    <name evidence="1" type="ORF">GCM10011494_24130</name>
</gene>
<reference evidence="1" key="1">
    <citation type="journal article" date="2014" name="Int. J. Syst. Evol. Microbiol.">
        <title>Complete genome sequence of Corynebacterium casei LMG S-19264T (=DSM 44701T), isolated from a smear-ripened cheese.</title>
        <authorList>
            <consortium name="US DOE Joint Genome Institute (JGI-PGF)"/>
            <person name="Walter F."/>
            <person name="Albersmeier A."/>
            <person name="Kalinowski J."/>
            <person name="Ruckert C."/>
        </authorList>
    </citation>
    <scope>NUCLEOTIDE SEQUENCE</scope>
    <source>
        <strain evidence="1">CGMCC 1.15095</strain>
    </source>
</reference>
<organism evidence="1 2">
    <name type="scientific">Novosphingobium endophyticum</name>
    <dbReference type="NCBI Taxonomy" id="1955250"/>
    <lineage>
        <taxon>Bacteria</taxon>
        <taxon>Pseudomonadati</taxon>
        <taxon>Pseudomonadota</taxon>
        <taxon>Alphaproteobacteria</taxon>
        <taxon>Sphingomonadales</taxon>
        <taxon>Sphingomonadaceae</taxon>
        <taxon>Novosphingobium</taxon>
    </lineage>
</organism>
<keyword evidence="2" id="KW-1185">Reference proteome</keyword>
<dbReference type="EMBL" id="BMHK01000015">
    <property type="protein sequence ID" value="GGC04787.1"/>
    <property type="molecule type" value="Genomic_DNA"/>
</dbReference>
<dbReference type="Proteomes" id="UP000608154">
    <property type="component" value="Unassembled WGS sequence"/>
</dbReference>
<reference evidence="1" key="2">
    <citation type="submission" date="2020-09" db="EMBL/GenBank/DDBJ databases">
        <authorList>
            <person name="Sun Q."/>
            <person name="Zhou Y."/>
        </authorList>
    </citation>
    <scope>NUCLEOTIDE SEQUENCE</scope>
    <source>
        <strain evidence="1">CGMCC 1.15095</strain>
    </source>
</reference>
<dbReference type="AlphaFoldDB" id="A0A916X601"/>
<accession>A0A916X601</accession>
<evidence type="ECO:0000313" key="1">
    <source>
        <dbReference type="EMBL" id="GGC04787.1"/>
    </source>
</evidence>
<protein>
    <submittedName>
        <fullName evidence="1">Uncharacterized protein</fullName>
    </submittedName>
</protein>
<proteinExistence type="predicted"/>
<sequence>MDLNRSYFDHQRALMRAASADDRQSRAVHQAHADAFARGIEVFQRDAGAAAATSWRRRSGVAALDGFDNQPAECGL</sequence>
<name>A0A916X601_9SPHN</name>